<dbReference type="EMBL" id="CAAALY010268727">
    <property type="protein sequence ID" value="VEL41291.1"/>
    <property type="molecule type" value="Genomic_DNA"/>
</dbReference>
<evidence type="ECO:0000313" key="2">
    <source>
        <dbReference type="Proteomes" id="UP000784294"/>
    </source>
</evidence>
<name>A0A3S5C7Z9_9PLAT</name>
<accession>A0A3S5C7Z9</accession>
<keyword evidence="2" id="KW-1185">Reference proteome</keyword>
<evidence type="ECO:0000313" key="1">
    <source>
        <dbReference type="EMBL" id="VEL41291.1"/>
    </source>
</evidence>
<protein>
    <submittedName>
        <fullName evidence="1">Uncharacterized protein</fullName>
    </submittedName>
</protein>
<proteinExistence type="predicted"/>
<dbReference type="AlphaFoldDB" id="A0A3S5C7Z9"/>
<comment type="caution">
    <text evidence="1">The sequence shown here is derived from an EMBL/GenBank/DDBJ whole genome shotgun (WGS) entry which is preliminary data.</text>
</comment>
<dbReference type="Proteomes" id="UP000784294">
    <property type="component" value="Unassembled WGS sequence"/>
</dbReference>
<gene>
    <name evidence="1" type="ORF">PXEA_LOCUS34731</name>
</gene>
<organism evidence="1 2">
    <name type="scientific">Protopolystoma xenopodis</name>
    <dbReference type="NCBI Taxonomy" id="117903"/>
    <lineage>
        <taxon>Eukaryota</taxon>
        <taxon>Metazoa</taxon>
        <taxon>Spiralia</taxon>
        <taxon>Lophotrochozoa</taxon>
        <taxon>Platyhelminthes</taxon>
        <taxon>Monogenea</taxon>
        <taxon>Polyopisthocotylea</taxon>
        <taxon>Polystomatidea</taxon>
        <taxon>Polystomatidae</taxon>
        <taxon>Protopolystoma</taxon>
    </lineage>
</organism>
<sequence>MICCTARIAEIPQRSVNSVMQIRRPMVDRAVVASLKDDDSGFSMVVGSSKFGFTSCSQPLFVSAAFKGAIASERLVTHRCITR</sequence>
<reference evidence="1" key="1">
    <citation type="submission" date="2018-11" db="EMBL/GenBank/DDBJ databases">
        <authorList>
            <consortium name="Pathogen Informatics"/>
        </authorList>
    </citation>
    <scope>NUCLEOTIDE SEQUENCE</scope>
</reference>